<evidence type="ECO:0008006" key="8">
    <source>
        <dbReference type="Google" id="ProtNLM"/>
    </source>
</evidence>
<evidence type="ECO:0000313" key="7">
    <source>
        <dbReference type="Proteomes" id="UP000234323"/>
    </source>
</evidence>
<reference evidence="6 7" key="1">
    <citation type="submission" date="2015-10" db="EMBL/GenBank/DDBJ databases">
        <title>Genome analyses suggest a sexual origin of heterokaryosis in a supposedly ancient asexual fungus.</title>
        <authorList>
            <person name="Ropars J."/>
            <person name="Sedzielewska K."/>
            <person name="Noel J."/>
            <person name="Charron P."/>
            <person name="Farinelli L."/>
            <person name="Marton T."/>
            <person name="Kruger M."/>
            <person name="Pelin A."/>
            <person name="Brachmann A."/>
            <person name="Corradi N."/>
        </authorList>
    </citation>
    <scope>NUCLEOTIDE SEQUENCE [LARGE SCALE GENOMIC DNA]</scope>
    <source>
        <strain evidence="6 7">A4</strain>
    </source>
</reference>
<dbReference type="AlphaFoldDB" id="A0A2I1HG12"/>
<gene>
    <name evidence="6" type="ORF">RhiirA4_479174</name>
</gene>
<sequence length="467" mass="53473">MRLYALMLHKVNIGLKRNYTCQEDRYGARIIELIYNPGPDRTRPNISVWVKALTQTGPILIFGPDCQIRPGPVRALGGLLRIRKERSLLSGWIKSELTRVESSINLDSDLTRLVTQLVLDSSSSKKPILKIDEVCEIIQSQKGNNKINVRGYLMIKEQTKGDTYYWCCEKKRLEKCKGRATTIFLNSKHYLKNFVDHHHSPQASKVKVAKTVAQIKQQAHDHPYMPSKNALRTTIKRVRRAELPPQPQNIGELNVPNPLCLTLNGDPFLVKDLMVGTDRILLFTTQMNIQRLSQAQFWLMDGTFQTVPTIFCQLYTIHAPVGSTNSRILPLIYALITSKTEQIYRCLFEEIVDFAAEHNIILQPSTILTDFEQASIYASRYVFPNARNKGCFFHLGQSGWRKIQSCGLAIRYGDDEQFSLMLRHLFALAFLPSQEIPDAFDTLKLVMPQEANVVTQWFEENYVRGKI</sequence>
<feature type="domain" description="FLYWCH-type" evidence="4">
    <location>
        <begin position="138"/>
        <end position="199"/>
    </location>
</feature>
<feature type="domain" description="MULE transposase" evidence="5">
    <location>
        <begin position="298"/>
        <end position="396"/>
    </location>
</feature>
<dbReference type="Gene3D" id="2.20.25.240">
    <property type="match status" value="1"/>
</dbReference>
<feature type="non-terminal residue" evidence="6">
    <location>
        <position position="467"/>
    </location>
</feature>
<evidence type="ECO:0000259" key="5">
    <source>
        <dbReference type="Pfam" id="PF10551"/>
    </source>
</evidence>
<keyword evidence="7" id="KW-1185">Reference proteome</keyword>
<dbReference type="PANTHER" id="PTHR47160:SF8">
    <property type="entry name" value="MULE TRANSPOSASE DOMAIN-CONTAINING PROTEIN"/>
    <property type="match status" value="1"/>
</dbReference>
<accession>A0A2I1HG12</accession>
<evidence type="ECO:0000256" key="3">
    <source>
        <dbReference type="ARBA" id="ARBA00022833"/>
    </source>
</evidence>
<name>A0A2I1HG12_9GLOM</name>
<evidence type="ECO:0000256" key="2">
    <source>
        <dbReference type="ARBA" id="ARBA00022771"/>
    </source>
</evidence>
<dbReference type="GO" id="GO:0008270">
    <property type="term" value="F:zinc ion binding"/>
    <property type="evidence" value="ECO:0007669"/>
    <property type="project" value="UniProtKB-KW"/>
</dbReference>
<proteinExistence type="predicted"/>
<keyword evidence="1" id="KW-0479">Metal-binding</keyword>
<dbReference type="InterPro" id="IPR007588">
    <property type="entry name" value="Znf_FLYWCH"/>
</dbReference>
<keyword evidence="2" id="KW-0863">Zinc-finger</keyword>
<comment type="caution">
    <text evidence="6">The sequence shown here is derived from an EMBL/GenBank/DDBJ whole genome shotgun (WGS) entry which is preliminary data.</text>
</comment>
<dbReference type="VEuPathDB" id="FungiDB:RhiirA1_543326"/>
<organism evidence="6 7">
    <name type="scientific">Rhizophagus irregularis</name>
    <dbReference type="NCBI Taxonomy" id="588596"/>
    <lineage>
        <taxon>Eukaryota</taxon>
        <taxon>Fungi</taxon>
        <taxon>Fungi incertae sedis</taxon>
        <taxon>Mucoromycota</taxon>
        <taxon>Glomeromycotina</taxon>
        <taxon>Glomeromycetes</taxon>
        <taxon>Glomerales</taxon>
        <taxon>Glomeraceae</taxon>
        <taxon>Rhizophagus</taxon>
    </lineage>
</organism>
<evidence type="ECO:0000313" key="6">
    <source>
        <dbReference type="EMBL" id="PKY57814.1"/>
    </source>
</evidence>
<dbReference type="PANTHER" id="PTHR47160">
    <property type="entry name" value="PUTATIVE-RELATED"/>
    <property type="match status" value="1"/>
</dbReference>
<keyword evidence="3" id="KW-0862">Zinc</keyword>
<evidence type="ECO:0000259" key="4">
    <source>
        <dbReference type="Pfam" id="PF04500"/>
    </source>
</evidence>
<evidence type="ECO:0000256" key="1">
    <source>
        <dbReference type="ARBA" id="ARBA00022723"/>
    </source>
</evidence>
<dbReference type="Proteomes" id="UP000234323">
    <property type="component" value="Unassembled WGS sequence"/>
</dbReference>
<dbReference type="Pfam" id="PF10551">
    <property type="entry name" value="MULE"/>
    <property type="match status" value="1"/>
</dbReference>
<protein>
    <recommendedName>
        <fullName evidence="8">MULE transposase domain-containing protein</fullName>
    </recommendedName>
</protein>
<dbReference type="EMBL" id="LLXI01002713">
    <property type="protein sequence ID" value="PKY57814.1"/>
    <property type="molecule type" value="Genomic_DNA"/>
</dbReference>
<dbReference type="InterPro" id="IPR018289">
    <property type="entry name" value="MULE_transposase_dom"/>
</dbReference>
<dbReference type="Pfam" id="PF04500">
    <property type="entry name" value="FLYWCH"/>
    <property type="match status" value="1"/>
</dbReference>